<gene>
    <name evidence="1" type="ORF">E2R66_05085</name>
</gene>
<dbReference type="OrthoDB" id="1189445at2"/>
<sequence length="125" mass="13380">MSTTISVTACDNELIMVAYNTNDNSVSYELCRFLSGYHYSVNVPITVNVGPFLGTLQVNGLSGSINQPLNILLPQGSYNLLLIGINWGAGEASFKVTVNNQPFNYSNHGAQAGVVWTPAPISITV</sequence>
<evidence type="ECO:0000313" key="1">
    <source>
        <dbReference type="EMBL" id="TFF39742.1"/>
    </source>
</evidence>
<dbReference type="RefSeq" id="WP_133227303.1">
    <property type="nucleotide sequence ID" value="NZ_SOZE01000003.1"/>
</dbReference>
<name>A0A4Y8SLK5_9SPHI</name>
<keyword evidence="2" id="KW-1185">Reference proteome</keyword>
<organism evidence="1 2">
    <name type="scientific">Mucilaginibacter psychrotolerans</name>
    <dbReference type="NCBI Taxonomy" id="1524096"/>
    <lineage>
        <taxon>Bacteria</taxon>
        <taxon>Pseudomonadati</taxon>
        <taxon>Bacteroidota</taxon>
        <taxon>Sphingobacteriia</taxon>
        <taxon>Sphingobacteriales</taxon>
        <taxon>Sphingobacteriaceae</taxon>
        <taxon>Mucilaginibacter</taxon>
    </lineage>
</organism>
<protein>
    <submittedName>
        <fullName evidence="1">Uncharacterized protein</fullName>
    </submittedName>
</protein>
<dbReference type="EMBL" id="SOZE01000003">
    <property type="protein sequence ID" value="TFF39742.1"/>
    <property type="molecule type" value="Genomic_DNA"/>
</dbReference>
<comment type="caution">
    <text evidence="1">The sequence shown here is derived from an EMBL/GenBank/DDBJ whole genome shotgun (WGS) entry which is preliminary data.</text>
</comment>
<proteinExistence type="predicted"/>
<dbReference type="Proteomes" id="UP000297540">
    <property type="component" value="Unassembled WGS sequence"/>
</dbReference>
<dbReference type="AlphaFoldDB" id="A0A4Y8SLK5"/>
<evidence type="ECO:0000313" key="2">
    <source>
        <dbReference type="Proteomes" id="UP000297540"/>
    </source>
</evidence>
<accession>A0A4Y8SLK5</accession>
<reference evidence="1 2" key="1">
    <citation type="journal article" date="2017" name="Int. J. Syst. Evol. Microbiol.">
        <title>Mucilaginibacterpsychrotolerans sp. nov., isolated from peatlands.</title>
        <authorList>
            <person name="Deng Y."/>
            <person name="Shen L."/>
            <person name="Xu B."/>
            <person name="Liu Y."/>
            <person name="Gu Z."/>
            <person name="Liu H."/>
            <person name="Zhou Y."/>
        </authorList>
    </citation>
    <scope>NUCLEOTIDE SEQUENCE [LARGE SCALE GENOMIC DNA]</scope>
    <source>
        <strain evidence="1 2">NH7-4</strain>
    </source>
</reference>